<organism evidence="5 6">
    <name type="scientific">Artemia franciscana</name>
    <name type="common">Brine shrimp</name>
    <name type="synonym">Artemia sanfranciscana</name>
    <dbReference type="NCBI Taxonomy" id="6661"/>
    <lineage>
        <taxon>Eukaryota</taxon>
        <taxon>Metazoa</taxon>
        <taxon>Ecdysozoa</taxon>
        <taxon>Arthropoda</taxon>
        <taxon>Crustacea</taxon>
        <taxon>Branchiopoda</taxon>
        <taxon>Anostraca</taxon>
        <taxon>Artemiidae</taxon>
        <taxon>Artemia</taxon>
    </lineage>
</organism>
<dbReference type="EMBL" id="JAVRJZ010000012">
    <property type="protein sequence ID" value="KAK2715925.1"/>
    <property type="molecule type" value="Genomic_DNA"/>
</dbReference>
<gene>
    <name evidence="5" type="ORF">QYM36_010482</name>
</gene>
<name>A0AA88HU93_ARTSF</name>
<dbReference type="AlphaFoldDB" id="A0AA88HU93"/>
<dbReference type="GO" id="GO:0005509">
    <property type="term" value="F:calcium ion binding"/>
    <property type="evidence" value="ECO:0007669"/>
    <property type="project" value="InterPro"/>
</dbReference>
<accession>A0AA88HU93</accession>
<keyword evidence="6" id="KW-1185">Reference proteome</keyword>
<dbReference type="SMART" id="SM00054">
    <property type="entry name" value="EFh"/>
    <property type="match status" value="2"/>
</dbReference>
<feature type="domain" description="EF-hand" evidence="4">
    <location>
        <begin position="45"/>
        <end position="80"/>
    </location>
</feature>
<dbReference type="Proteomes" id="UP001187531">
    <property type="component" value="Unassembled WGS sequence"/>
</dbReference>
<comment type="caution">
    <text evidence="5">The sequence shown here is derived from an EMBL/GenBank/DDBJ whole genome shotgun (WGS) entry which is preliminary data.</text>
</comment>
<keyword evidence="2" id="KW-0677">Repeat</keyword>
<keyword evidence="3" id="KW-0106">Calcium</keyword>
<dbReference type="Gene3D" id="1.10.238.10">
    <property type="entry name" value="EF-hand"/>
    <property type="match status" value="1"/>
</dbReference>
<feature type="non-terminal residue" evidence="5">
    <location>
        <position position="118"/>
    </location>
</feature>
<reference evidence="5" key="1">
    <citation type="submission" date="2023-07" db="EMBL/GenBank/DDBJ databases">
        <title>Chromosome-level genome assembly of Artemia franciscana.</title>
        <authorList>
            <person name="Jo E."/>
        </authorList>
    </citation>
    <scope>NUCLEOTIDE SEQUENCE</scope>
    <source>
        <tissue evidence="5">Whole body</tissue>
    </source>
</reference>
<dbReference type="InterPro" id="IPR002048">
    <property type="entry name" value="EF_hand_dom"/>
</dbReference>
<dbReference type="Pfam" id="PF13499">
    <property type="entry name" value="EF-hand_7"/>
    <property type="match status" value="1"/>
</dbReference>
<protein>
    <recommendedName>
        <fullName evidence="4">EF-hand domain-containing protein</fullName>
    </recommendedName>
</protein>
<sequence>MKLYLEFGVRVLEYRHRLPELFKTLDKDGNGKLDANEILQGLNLKSDKTVMRMIKVHDTDGDGVISLEELKNMCINFSRDRESILFMFFDDDLDKRISVKDLVKSVKRINSSVKLPKY</sequence>
<evidence type="ECO:0000313" key="5">
    <source>
        <dbReference type="EMBL" id="KAK2715925.1"/>
    </source>
</evidence>
<dbReference type="PROSITE" id="PS00018">
    <property type="entry name" value="EF_HAND_1"/>
    <property type="match status" value="1"/>
</dbReference>
<dbReference type="InterPro" id="IPR018247">
    <property type="entry name" value="EF_Hand_1_Ca_BS"/>
</dbReference>
<dbReference type="PROSITE" id="PS50222">
    <property type="entry name" value="EF_HAND_2"/>
    <property type="match status" value="2"/>
</dbReference>
<feature type="domain" description="EF-hand" evidence="4">
    <location>
        <begin position="13"/>
        <end position="42"/>
    </location>
</feature>
<evidence type="ECO:0000256" key="1">
    <source>
        <dbReference type="ARBA" id="ARBA00022723"/>
    </source>
</evidence>
<dbReference type="InterPro" id="IPR011992">
    <property type="entry name" value="EF-hand-dom_pair"/>
</dbReference>
<evidence type="ECO:0000313" key="6">
    <source>
        <dbReference type="Proteomes" id="UP001187531"/>
    </source>
</evidence>
<proteinExistence type="predicted"/>
<evidence type="ECO:0000256" key="3">
    <source>
        <dbReference type="ARBA" id="ARBA00022837"/>
    </source>
</evidence>
<evidence type="ECO:0000256" key="2">
    <source>
        <dbReference type="ARBA" id="ARBA00022737"/>
    </source>
</evidence>
<dbReference type="SUPFAM" id="SSF47473">
    <property type="entry name" value="EF-hand"/>
    <property type="match status" value="1"/>
</dbReference>
<evidence type="ECO:0000259" key="4">
    <source>
        <dbReference type="PROSITE" id="PS50222"/>
    </source>
</evidence>
<dbReference type="PANTHER" id="PTHR45942">
    <property type="entry name" value="PROTEIN PHOSPATASE 3 REGULATORY SUBUNIT B ALPHA ISOFORM TYPE 1"/>
    <property type="match status" value="1"/>
</dbReference>
<keyword evidence="1" id="KW-0479">Metal-binding</keyword>